<proteinExistence type="predicted"/>
<sequence>MLTALPGHSFLHQHAPAPARAQPDPEARALAHRRALVALEVAAKVRPAGQLRRESFAPAVRRRLLAEPPLPPGRVELVSIHCRPAVGGGFEFFGSARCAARTLAYAGLLTGGLVRDFDVVT</sequence>
<organism evidence="1 4">
    <name type="scientific">Corynebacterium otitidis ATCC 51513</name>
    <dbReference type="NCBI Taxonomy" id="883169"/>
    <lineage>
        <taxon>Bacteria</taxon>
        <taxon>Bacillati</taxon>
        <taxon>Actinomycetota</taxon>
        <taxon>Actinomycetes</taxon>
        <taxon>Mycobacteriales</taxon>
        <taxon>Corynebacteriaceae</taxon>
        <taxon>Corynebacterium</taxon>
    </lineage>
</organism>
<dbReference type="HOGENOM" id="CLU_134288_0_0_11"/>
<dbReference type="Proteomes" id="UP000011016">
    <property type="component" value="Unassembled WGS sequence"/>
</dbReference>
<keyword evidence="3" id="KW-1185">Reference proteome</keyword>
<evidence type="ECO:0000313" key="1">
    <source>
        <dbReference type="EMBL" id="CCI83668.1"/>
    </source>
</evidence>
<reference evidence="2 3" key="2">
    <citation type="submission" date="2012-08" db="EMBL/GenBank/DDBJ databases">
        <title>The Genome Sequence of Turicella otitidis ATCC 51513.</title>
        <authorList>
            <consortium name="The Broad Institute Genome Sequencing Platform"/>
            <person name="Earl A."/>
            <person name="Ward D."/>
            <person name="Feldgarden M."/>
            <person name="Gevers D."/>
            <person name="Huys G."/>
            <person name="Walker B."/>
            <person name="Young S.K."/>
            <person name="Zeng Q."/>
            <person name="Gargeya S."/>
            <person name="Fitzgerald M."/>
            <person name="Haas B."/>
            <person name="Abouelleil A."/>
            <person name="Alvarado L."/>
            <person name="Arachchi H.M."/>
            <person name="Berlin A.M."/>
            <person name="Chapman S.B."/>
            <person name="Goldberg J."/>
            <person name="Griggs A."/>
            <person name="Gujja S."/>
            <person name="Hansen M."/>
            <person name="Howarth C."/>
            <person name="Imamovic A."/>
            <person name="Larimer J."/>
            <person name="McCowen C."/>
            <person name="Montmayeur A."/>
            <person name="Murphy C."/>
            <person name="Neiman D."/>
            <person name="Pearson M."/>
            <person name="Priest M."/>
            <person name="Roberts A."/>
            <person name="Saif S."/>
            <person name="Shea T."/>
            <person name="Sisk P."/>
            <person name="Sykes S."/>
            <person name="Wortman J."/>
            <person name="Nusbaum C."/>
            <person name="Birren B."/>
        </authorList>
    </citation>
    <scope>NUCLEOTIDE SEQUENCE [LARGE SCALE GENOMIC DNA]</scope>
    <source>
        <strain evidence="2 3">ATCC 51513</strain>
    </source>
</reference>
<evidence type="ECO:0000313" key="3">
    <source>
        <dbReference type="Proteomes" id="UP000006078"/>
    </source>
</evidence>
<accession>I7IXA8</accession>
<evidence type="ECO:0000313" key="4">
    <source>
        <dbReference type="Proteomes" id="UP000011016"/>
    </source>
</evidence>
<dbReference type="EMBL" id="AHAE01000050">
    <property type="protein sequence ID" value="EJZ81930.1"/>
    <property type="molecule type" value="Genomic_DNA"/>
</dbReference>
<dbReference type="RefSeq" id="WP_004601027.1">
    <property type="nucleotide sequence ID" value="NZ_HF541867.1"/>
</dbReference>
<gene>
    <name evidence="1" type="ORF">BN46_0940</name>
    <name evidence="2" type="ORF">HMPREF9719_01137</name>
</gene>
<dbReference type="STRING" id="29321.AAV33_01455"/>
<dbReference type="AlphaFoldDB" id="I7IXA8"/>
<reference evidence="1 4" key="1">
    <citation type="journal article" date="2012" name="J. Bacteriol.">
        <title>Draft Genome Sequence of Turicella otitidis ATCC 51513, Isolated from Middle Ear Fluid from a Child with Otitis Media.</title>
        <authorList>
            <person name="Brinkrolf K."/>
            <person name="Schneider J."/>
            <person name="Knecht M."/>
            <person name="Ruckert C."/>
            <person name="Tauch A."/>
        </authorList>
    </citation>
    <scope>NUCLEOTIDE SEQUENCE [LARGE SCALE GENOMIC DNA]</scope>
    <source>
        <strain evidence="1 4">ATCC 51513</strain>
    </source>
</reference>
<name>I7IXA8_9CORY</name>
<evidence type="ECO:0000313" key="2">
    <source>
        <dbReference type="EMBL" id="EJZ81930.1"/>
    </source>
</evidence>
<protein>
    <submittedName>
        <fullName evidence="1">Uncharacterized protein</fullName>
    </submittedName>
</protein>
<dbReference type="EMBL" id="CAJZ01000128">
    <property type="protein sequence ID" value="CCI83668.1"/>
    <property type="molecule type" value="Genomic_DNA"/>
</dbReference>
<comment type="caution">
    <text evidence="1">The sequence shown here is derived from an EMBL/GenBank/DDBJ whole genome shotgun (WGS) entry which is preliminary data.</text>
</comment>
<dbReference type="Proteomes" id="UP000006078">
    <property type="component" value="Unassembled WGS sequence"/>
</dbReference>